<name>A0A392QGN9_9FABA</name>
<accession>A0A392QGN9</accession>
<feature type="non-terminal residue" evidence="1">
    <location>
        <position position="132"/>
    </location>
</feature>
<protein>
    <submittedName>
        <fullName evidence="1">OTU-like cysteine protease</fullName>
    </submittedName>
</protein>
<comment type="caution">
    <text evidence="1">The sequence shown here is derived from an EMBL/GenBank/DDBJ whole genome shotgun (WGS) entry which is preliminary data.</text>
</comment>
<keyword evidence="1" id="KW-0378">Hydrolase</keyword>
<dbReference type="AlphaFoldDB" id="A0A392QGN9"/>
<dbReference type="GO" id="GO:0008233">
    <property type="term" value="F:peptidase activity"/>
    <property type="evidence" value="ECO:0007669"/>
    <property type="project" value="UniProtKB-KW"/>
</dbReference>
<proteinExistence type="predicted"/>
<evidence type="ECO:0000313" key="1">
    <source>
        <dbReference type="EMBL" id="MCI23109.1"/>
    </source>
</evidence>
<keyword evidence="2" id="KW-1185">Reference proteome</keyword>
<keyword evidence="1" id="KW-0645">Protease</keyword>
<dbReference type="EMBL" id="LXQA010134181">
    <property type="protein sequence ID" value="MCI23109.1"/>
    <property type="molecule type" value="Genomic_DNA"/>
</dbReference>
<dbReference type="GO" id="GO:0006508">
    <property type="term" value="P:proteolysis"/>
    <property type="evidence" value="ECO:0007669"/>
    <property type="project" value="UniProtKB-KW"/>
</dbReference>
<reference evidence="1 2" key="1">
    <citation type="journal article" date="2018" name="Front. Plant Sci.">
        <title>Red Clover (Trifolium pratense) and Zigzag Clover (T. medium) - A Picture of Genomic Similarities and Differences.</title>
        <authorList>
            <person name="Dluhosova J."/>
            <person name="Istvanek J."/>
            <person name="Nedelnik J."/>
            <person name="Repkova J."/>
        </authorList>
    </citation>
    <scope>NUCLEOTIDE SEQUENCE [LARGE SCALE GENOMIC DNA]</scope>
    <source>
        <strain evidence="2">cv. 10/8</strain>
        <tissue evidence="1">Leaf</tissue>
    </source>
</reference>
<sequence length="132" mass="15465">MSTLKERNPNNVSNVKQLYNVRHRQKLAARGPRSEMQRLLKCLEDNNYVFKVRTVGESETMLWELSLHRATYLKIYGSEERLNYITDALYPPKRRSSHGVAPIEKWLMFPDMGHIIASYYNKVVVLLTKPVI</sequence>
<dbReference type="Proteomes" id="UP000265520">
    <property type="component" value="Unassembled WGS sequence"/>
</dbReference>
<evidence type="ECO:0000313" key="2">
    <source>
        <dbReference type="Proteomes" id="UP000265520"/>
    </source>
</evidence>
<organism evidence="1 2">
    <name type="scientific">Trifolium medium</name>
    <dbReference type="NCBI Taxonomy" id="97028"/>
    <lineage>
        <taxon>Eukaryota</taxon>
        <taxon>Viridiplantae</taxon>
        <taxon>Streptophyta</taxon>
        <taxon>Embryophyta</taxon>
        <taxon>Tracheophyta</taxon>
        <taxon>Spermatophyta</taxon>
        <taxon>Magnoliopsida</taxon>
        <taxon>eudicotyledons</taxon>
        <taxon>Gunneridae</taxon>
        <taxon>Pentapetalae</taxon>
        <taxon>rosids</taxon>
        <taxon>fabids</taxon>
        <taxon>Fabales</taxon>
        <taxon>Fabaceae</taxon>
        <taxon>Papilionoideae</taxon>
        <taxon>50 kb inversion clade</taxon>
        <taxon>NPAAA clade</taxon>
        <taxon>Hologalegina</taxon>
        <taxon>IRL clade</taxon>
        <taxon>Trifolieae</taxon>
        <taxon>Trifolium</taxon>
    </lineage>
</organism>